<dbReference type="AlphaFoldDB" id="A0A2A4K728"/>
<gene>
    <name evidence="1" type="ORF">B5V51_530</name>
</gene>
<proteinExistence type="predicted"/>
<accession>A0A2A4K728</accession>
<comment type="caution">
    <text evidence="1">The sequence shown here is derived from an EMBL/GenBank/DDBJ whole genome shotgun (WGS) entry which is preliminary data.</text>
</comment>
<sequence length="203" mass="23369">MRLFSTYYRIFEEVIPRAANYPGIVQRRARFPDSRSRILLRRIDYRLARESSRSTANDPYDLGCWWLATEPRASTAVYSLTDKLSLCSQTHDAAANASAPIGLHARYTVRRRPPQVRLLQDRRDLPRLLTRAPTGRHNHGAGLRRPLPMALIRRPTRTAGVLSSQPAPLWPNQRLRRQSAETELLLSFTFLHAVNLLIPLRRL</sequence>
<reference evidence="1" key="1">
    <citation type="submission" date="2017-09" db="EMBL/GenBank/DDBJ databases">
        <title>Contemporary evolution of a Lepidopteran species, Heliothis virescens, in response to modern agricultural practices.</title>
        <authorList>
            <person name="Fritz M.L."/>
            <person name="Deyonke A.M."/>
            <person name="Papanicolaou A."/>
            <person name="Micinski S."/>
            <person name="Westbrook J."/>
            <person name="Gould F."/>
        </authorList>
    </citation>
    <scope>NUCLEOTIDE SEQUENCE [LARGE SCALE GENOMIC DNA]</scope>
    <source>
        <strain evidence="1">HvINT-</strain>
        <tissue evidence="1">Whole body</tissue>
    </source>
</reference>
<evidence type="ECO:0000313" key="1">
    <source>
        <dbReference type="EMBL" id="PCG79460.1"/>
    </source>
</evidence>
<dbReference type="EMBL" id="NWSH01000109">
    <property type="protein sequence ID" value="PCG79460.1"/>
    <property type="molecule type" value="Genomic_DNA"/>
</dbReference>
<name>A0A2A4K728_HELVI</name>
<organism evidence="1">
    <name type="scientific">Heliothis virescens</name>
    <name type="common">Tobacco budworm moth</name>
    <dbReference type="NCBI Taxonomy" id="7102"/>
    <lineage>
        <taxon>Eukaryota</taxon>
        <taxon>Metazoa</taxon>
        <taxon>Ecdysozoa</taxon>
        <taxon>Arthropoda</taxon>
        <taxon>Hexapoda</taxon>
        <taxon>Insecta</taxon>
        <taxon>Pterygota</taxon>
        <taxon>Neoptera</taxon>
        <taxon>Endopterygota</taxon>
        <taxon>Lepidoptera</taxon>
        <taxon>Glossata</taxon>
        <taxon>Ditrysia</taxon>
        <taxon>Noctuoidea</taxon>
        <taxon>Noctuidae</taxon>
        <taxon>Heliothinae</taxon>
        <taxon>Heliothis</taxon>
    </lineage>
</organism>
<protein>
    <submittedName>
        <fullName evidence="1">Uncharacterized protein</fullName>
    </submittedName>
</protein>